<dbReference type="Pfam" id="PF08284">
    <property type="entry name" value="RVP_2"/>
    <property type="match status" value="1"/>
</dbReference>
<dbReference type="GO" id="GO:0004190">
    <property type="term" value="F:aspartic-type endopeptidase activity"/>
    <property type="evidence" value="ECO:0007669"/>
    <property type="project" value="InterPro"/>
</dbReference>
<reference evidence="1 2" key="1">
    <citation type="journal article" date="2014" name="Am. J. Bot.">
        <title>Genome assembly and annotation for red clover (Trifolium pratense; Fabaceae).</title>
        <authorList>
            <person name="Istvanek J."/>
            <person name="Jaros M."/>
            <person name="Krenek A."/>
            <person name="Repkova J."/>
        </authorList>
    </citation>
    <scope>NUCLEOTIDE SEQUENCE [LARGE SCALE GENOMIC DNA]</scope>
    <source>
        <strain evidence="2">cv. Tatra</strain>
        <tissue evidence="1">Young leaves</tissue>
    </source>
</reference>
<dbReference type="PROSITE" id="PS00141">
    <property type="entry name" value="ASP_PROTEASE"/>
    <property type="match status" value="1"/>
</dbReference>
<dbReference type="CDD" id="cd00303">
    <property type="entry name" value="retropepsin_like"/>
    <property type="match status" value="1"/>
</dbReference>
<comment type="caution">
    <text evidence="1">The sequence shown here is derived from an EMBL/GenBank/DDBJ whole genome shotgun (WGS) entry which is preliminary data.</text>
</comment>
<reference evidence="1 2" key="2">
    <citation type="journal article" date="2017" name="Front. Plant Sci.">
        <title>Gene Classification and Mining of Molecular Markers Useful in Red Clover (Trifolium pratense) Breeding.</title>
        <authorList>
            <person name="Istvanek J."/>
            <person name="Dluhosova J."/>
            <person name="Dluhos P."/>
            <person name="Patkova L."/>
            <person name="Nedelnik J."/>
            <person name="Repkova J."/>
        </authorList>
    </citation>
    <scope>NUCLEOTIDE SEQUENCE [LARGE SCALE GENOMIC DNA]</scope>
    <source>
        <strain evidence="2">cv. Tatra</strain>
        <tissue evidence="1">Young leaves</tissue>
    </source>
</reference>
<sequence length="211" mass="23476">MVLVDSGASHNFISSKLATALELPITQMAARKRKIKLGDGHKVLSQGVCEGVKVNLGSIEVSVDALVLDLGGLDVILGVSWLCTLGQVMMDWKTLTMQFWSDGKSITLQGQRKNMAQNCYLNSFLEGRQEGLGGDWWIPQIEKANSGMSMKHELNGVLHQFATVFQDNIRLPPERPQVHYIKLFPDHGPVSVRPYRYPHHQKEEIENIGGA</sequence>
<dbReference type="PANTHER" id="PTHR15503">
    <property type="entry name" value="LDOC1 RELATED"/>
    <property type="match status" value="1"/>
</dbReference>
<dbReference type="InterPro" id="IPR032567">
    <property type="entry name" value="RTL1-rel"/>
</dbReference>
<dbReference type="Proteomes" id="UP000236291">
    <property type="component" value="Unassembled WGS sequence"/>
</dbReference>
<organism evidence="1 2">
    <name type="scientific">Trifolium pratense</name>
    <name type="common">Red clover</name>
    <dbReference type="NCBI Taxonomy" id="57577"/>
    <lineage>
        <taxon>Eukaryota</taxon>
        <taxon>Viridiplantae</taxon>
        <taxon>Streptophyta</taxon>
        <taxon>Embryophyta</taxon>
        <taxon>Tracheophyta</taxon>
        <taxon>Spermatophyta</taxon>
        <taxon>Magnoliopsida</taxon>
        <taxon>eudicotyledons</taxon>
        <taxon>Gunneridae</taxon>
        <taxon>Pentapetalae</taxon>
        <taxon>rosids</taxon>
        <taxon>fabids</taxon>
        <taxon>Fabales</taxon>
        <taxon>Fabaceae</taxon>
        <taxon>Papilionoideae</taxon>
        <taxon>50 kb inversion clade</taxon>
        <taxon>NPAAA clade</taxon>
        <taxon>Hologalegina</taxon>
        <taxon>IRL clade</taxon>
        <taxon>Trifolieae</taxon>
        <taxon>Trifolium</taxon>
    </lineage>
</organism>
<proteinExistence type="predicted"/>
<gene>
    <name evidence="1" type="ORF">L195_g051551</name>
</gene>
<dbReference type="STRING" id="57577.A0A2K3K0A1"/>
<dbReference type="InterPro" id="IPR021109">
    <property type="entry name" value="Peptidase_aspartic_dom_sf"/>
</dbReference>
<dbReference type="EMBL" id="ASHM01081231">
    <property type="protein sequence ID" value="PNX59698.1"/>
    <property type="molecule type" value="Genomic_DNA"/>
</dbReference>
<dbReference type="GO" id="GO:0006508">
    <property type="term" value="P:proteolysis"/>
    <property type="evidence" value="ECO:0007669"/>
    <property type="project" value="InterPro"/>
</dbReference>
<accession>A0A2K3K0A1</accession>
<evidence type="ECO:0000313" key="1">
    <source>
        <dbReference type="EMBL" id="PNX59698.1"/>
    </source>
</evidence>
<dbReference type="InterPro" id="IPR001969">
    <property type="entry name" value="Aspartic_peptidase_AS"/>
</dbReference>
<dbReference type="PANTHER" id="PTHR15503:SF22">
    <property type="entry name" value="TRANSPOSON TY3-I GAG POLYPROTEIN"/>
    <property type="match status" value="1"/>
</dbReference>
<name>A0A2K3K0A1_TRIPR</name>
<dbReference type="SUPFAM" id="SSF50630">
    <property type="entry name" value="Acid proteases"/>
    <property type="match status" value="1"/>
</dbReference>
<dbReference type="Gene3D" id="2.40.70.10">
    <property type="entry name" value="Acid Proteases"/>
    <property type="match status" value="1"/>
</dbReference>
<evidence type="ECO:0000313" key="2">
    <source>
        <dbReference type="Proteomes" id="UP000236291"/>
    </source>
</evidence>
<dbReference type="AlphaFoldDB" id="A0A2K3K0A1"/>
<protein>
    <submittedName>
        <fullName evidence="1">Retrotransposon-related protein</fullName>
    </submittedName>
</protein>